<feature type="compositionally biased region" description="Basic and acidic residues" evidence="1">
    <location>
        <begin position="56"/>
        <end position="66"/>
    </location>
</feature>
<accession>A0ABR3LZ71</accession>
<comment type="caution">
    <text evidence="2">The sequence shown here is derived from an EMBL/GenBank/DDBJ whole genome shotgun (WGS) entry which is preliminary data.</text>
</comment>
<sequence length="66" mass="7193">RLAVEGQGADSRGPIRLNRRLQLTPYKEVQLIRTLSVGRQQWGPDAQTLTPGGLESKGRDGRPAGL</sequence>
<dbReference type="Proteomes" id="UP001558613">
    <property type="component" value="Unassembled WGS sequence"/>
</dbReference>
<feature type="region of interest" description="Disordered" evidence="1">
    <location>
        <begin position="40"/>
        <end position="66"/>
    </location>
</feature>
<evidence type="ECO:0000256" key="1">
    <source>
        <dbReference type="SAM" id="MobiDB-lite"/>
    </source>
</evidence>
<feature type="non-terminal residue" evidence="2">
    <location>
        <position position="1"/>
    </location>
</feature>
<reference evidence="2 3" key="1">
    <citation type="submission" date="2023-09" db="EMBL/GenBank/DDBJ databases">
        <authorList>
            <person name="Wang M."/>
        </authorList>
    </citation>
    <scope>NUCLEOTIDE SEQUENCE [LARGE SCALE GENOMIC DNA]</scope>
    <source>
        <strain evidence="2">GT-2023</strain>
        <tissue evidence="2">Liver</tissue>
    </source>
</reference>
<keyword evidence="3" id="KW-1185">Reference proteome</keyword>
<evidence type="ECO:0000313" key="3">
    <source>
        <dbReference type="Proteomes" id="UP001558613"/>
    </source>
</evidence>
<evidence type="ECO:0000313" key="2">
    <source>
        <dbReference type="EMBL" id="KAL1256758.1"/>
    </source>
</evidence>
<dbReference type="EMBL" id="JAYMGO010000018">
    <property type="protein sequence ID" value="KAL1256758.1"/>
    <property type="molecule type" value="Genomic_DNA"/>
</dbReference>
<name>A0ABR3LZ71_9TELE</name>
<gene>
    <name evidence="2" type="ORF">QQF64_012303</name>
</gene>
<organism evidence="2 3">
    <name type="scientific">Cirrhinus molitorella</name>
    <name type="common">mud carp</name>
    <dbReference type="NCBI Taxonomy" id="172907"/>
    <lineage>
        <taxon>Eukaryota</taxon>
        <taxon>Metazoa</taxon>
        <taxon>Chordata</taxon>
        <taxon>Craniata</taxon>
        <taxon>Vertebrata</taxon>
        <taxon>Euteleostomi</taxon>
        <taxon>Actinopterygii</taxon>
        <taxon>Neopterygii</taxon>
        <taxon>Teleostei</taxon>
        <taxon>Ostariophysi</taxon>
        <taxon>Cypriniformes</taxon>
        <taxon>Cyprinidae</taxon>
        <taxon>Labeoninae</taxon>
        <taxon>Labeonini</taxon>
        <taxon>Cirrhinus</taxon>
    </lineage>
</organism>
<protein>
    <submittedName>
        <fullName evidence="2">Uncharacterized protein</fullName>
    </submittedName>
</protein>
<proteinExistence type="predicted"/>